<dbReference type="InterPro" id="IPR044978">
    <property type="entry name" value="GRV2/DNAJC13"/>
</dbReference>
<dbReference type="InterPro" id="IPR045802">
    <property type="entry name" value="GRV2/DNAJC13_N"/>
</dbReference>
<feature type="domain" description="DnaJ homologue subfamily C GRV2/DNAJC13 N-terminal" evidence="1">
    <location>
        <begin position="1"/>
        <end position="121"/>
    </location>
</feature>
<feature type="non-terminal residue" evidence="2">
    <location>
        <position position="1"/>
    </location>
</feature>
<dbReference type="GO" id="GO:2000641">
    <property type="term" value="P:regulation of early endosome to late endosome transport"/>
    <property type="evidence" value="ECO:0007669"/>
    <property type="project" value="InterPro"/>
</dbReference>
<organism evidence="2 3">
    <name type="scientific">Dictyocaulus viviparus</name>
    <name type="common">Bovine lungworm</name>
    <dbReference type="NCBI Taxonomy" id="29172"/>
    <lineage>
        <taxon>Eukaryota</taxon>
        <taxon>Metazoa</taxon>
        <taxon>Ecdysozoa</taxon>
        <taxon>Nematoda</taxon>
        <taxon>Chromadorea</taxon>
        <taxon>Rhabditida</taxon>
        <taxon>Rhabditina</taxon>
        <taxon>Rhabditomorpha</taxon>
        <taxon>Strongyloidea</taxon>
        <taxon>Metastrongylidae</taxon>
        <taxon>Dictyocaulus</taxon>
    </lineage>
</organism>
<proteinExistence type="predicted"/>
<dbReference type="Proteomes" id="UP000053766">
    <property type="component" value="Unassembled WGS sequence"/>
</dbReference>
<name>A0A0D8XYI3_DICVI</name>
<dbReference type="AlphaFoldDB" id="A0A0D8XYI3"/>
<dbReference type="STRING" id="29172.A0A0D8XYI3"/>
<dbReference type="EMBL" id="KN716308">
    <property type="protein sequence ID" value="KJH47421.1"/>
    <property type="molecule type" value="Genomic_DNA"/>
</dbReference>
<dbReference type="PANTHER" id="PTHR36983">
    <property type="entry name" value="DNAJ HOMOLOG SUBFAMILY C MEMBER 13"/>
    <property type="match status" value="1"/>
</dbReference>
<evidence type="ECO:0000259" key="1">
    <source>
        <dbReference type="Pfam" id="PF19432"/>
    </source>
</evidence>
<dbReference type="OrthoDB" id="69656at2759"/>
<dbReference type="PANTHER" id="PTHR36983:SF2">
    <property type="entry name" value="DNAJ HOMOLOG SUBFAMILY C MEMBER 13"/>
    <property type="match status" value="1"/>
</dbReference>
<dbReference type="Pfam" id="PF19432">
    <property type="entry name" value="RME-8_N"/>
    <property type="match status" value="1"/>
</dbReference>
<sequence>WQYEDFIAIKPSPRNISSDSKQDEFVIQIKHKGKKNNSLKDTMRFSSDYTSYILTDCLMFNSKFAERNVNPASFNVYKHGWVGRKKPAILRVNAAAIEQVDQRGAVVQTYSYRRIRKVAKVFS</sequence>
<keyword evidence="3" id="KW-1185">Reference proteome</keyword>
<dbReference type="GO" id="GO:0006898">
    <property type="term" value="P:receptor-mediated endocytosis"/>
    <property type="evidence" value="ECO:0007669"/>
    <property type="project" value="TreeGrafter"/>
</dbReference>
<protein>
    <recommendedName>
        <fullName evidence="1">DnaJ homologue subfamily C GRV2/DNAJC13 N-terminal domain-containing protein</fullName>
    </recommendedName>
</protein>
<dbReference type="GO" id="GO:0010008">
    <property type="term" value="C:endosome membrane"/>
    <property type="evidence" value="ECO:0007669"/>
    <property type="project" value="TreeGrafter"/>
</dbReference>
<evidence type="ECO:0000313" key="2">
    <source>
        <dbReference type="EMBL" id="KJH47421.1"/>
    </source>
</evidence>
<dbReference type="GO" id="GO:0007032">
    <property type="term" value="P:endosome organization"/>
    <property type="evidence" value="ECO:0007669"/>
    <property type="project" value="InterPro"/>
</dbReference>
<reference evidence="2 3" key="1">
    <citation type="submission" date="2013-11" db="EMBL/GenBank/DDBJ databases">
        <title>Draft genome of the bovine lungworm Dictyocaulus viviparus.</title>
        <authorList>
            <person name="Mitreva M."/>
        </authorList>
    </citation>
    <scope>NUCLEOTIDE SEQUENCE [LARGE SCALE GENOMIC DNA]</scope>
    <source>
        <strain evidence="2 3">HannoverDv2000</strain>
    </source>
</reference>
<accession>A0A0D8XYI3</accession>
<reference evidence="3" key="2">
    <citation type="journal article" date="2016" name="Sci. Rep.">
        <title>Dictyocaulus viviparus genome, variome and transcriptome elucidate lungworm biology and support future intervention.</title>
        <authorList>
            <person name="McNulty S.N."/>
            <person name="Strube C."/>
            <person name="Rosa B.A."/>
            <person name="Martin J.C."/>
            <person name="Tyagi R."/>
            <person name="Choi Y.J."/>
            <person name="Wang Q."/>
            <person name="Hallsworth Pepin K."/>
            <person name="Zhang X."/>
            <person name="Ozersky P."/>
            <person name="Wilson R.K."/>
            <person name="Sternberg P.W."/>
            <person name="Gasser R.B."/>
            <person name="Mitreva M."/>
        </authorList>
    </citation>
    <scope>NUCLEOTIDE SEQUENCE [LARGE SCALE GENOMIC DNA]</scope>
    <source>
        <strain evidence="3">HannoverDv2000</strain>
    </source>
</reference>
<evidence type="ECO:0000313" key="3">
    <source>
        <dbReference type="Proteomes" id="UP000053766"/>
    </source>
</evidence>
<gene>
    <name evidence="2" type="ORF">DICVIV_06496</name>
</gene>